<evidence type="ECO:0000313" key="2">
    <source>
        <dbReference type="Proteomes" id="UP000474104"/>
    </source>
</evidence>
<dbReference type="Proteomes" id="UP000474104">
    <property type="component" value="Unassembled WGS sequence"/>
</dbReference>
<accession>A0A9X5H7C2</accession>
<dbReference type="EMBL" id="VIRB01000062">
    <property type="protein sequence ID" value="NDO69041.1"/>
    <property type="molecule type" value="Genomic_DNA"/>
</dbReference>
<protein>
    <submittedName>
        <fullName evidence="1">Uncharacterized protein</fullName>
    </submittedName>
</protein>
<evidence type="ECO:0000313" key="1">
    <source>
        <dbReference type="EMBL" id="NDO69041.1"/>
    </source>
</evidence>
<comment type="caution">
    <text evidence="1">The sequence shown here is derived from an EMBL/GenBank/DDBJ whole genome shotgun (WGS) entry which is preliminary data.</text>
</comment>
<organism evidence="1 2">
    <name type="scientific">Schaedlerella arabinosiphila</name>
    <dbReference type="NCBI Taxonomy" id="2044587"/>
    <lineage>
        <taxon>Bacteria</taxon>
        <taxon>Bacillati</taxon>
        <taxon>Bacillota</taxon>
        <taxon>Clostridia</taxon>
        <taxon>Lachnospirales</taxon>
        <taxon>Lachnospiraceae</taxon>
        <taxon>Schaedlerella</taxon>
    </lineage>
</organism>
<dbReference type="RefSeq" id="WP_004073120.1">
    <property type="nucleotide sequence ID" value="NZ_VIRB01000062.1"/>
</dbReference>
<proteinExistence type="predicted"/>
<dbReference type="OrthoDB" id="2092530at2"/>
<reference evidence="1 2" key="1">
    <citation type="submission" date="2019-07" db="EMBL/GenBank/DDBJ databases">
        <title>Draft genome sequences of 15 bacterial species constituting the stable defined intestinal microbiota of the GM15 gnotobiotic mouse model.</title>
        <authorList>
            <person name="Elie C."/>
            <person name="Mathieu A."/>
            <person name="Saliou A."/>
            <person name="Darnaud M."/>
            <person name="Leulier F."/>
            <person name="Tamellini A."/>
        </authorList>
    </citation>
    <scope>NUCLEOTIDE SEQUENCE [LARGE SCALE GENOMIC DNA]</scope>
    <source>
        <strain evidence="2">ASF 502</strain>
    </source>
</reference>
<dbReference type="AlphaFoldDB" id="A0A9X5H7C2"/>
<sequence length="72" mass="8846">MVTITEKSKRMCITVKEIQEEYIHMDSRKLRAFLNTHLHYKKIGHTYYYIRHEVEALLLNESENQEFPIRDY</sequence>
<name>A0A9X5H7C2_9FIRM</name>
<gene>
    <name evidence="1" type="ORF">FMM80_10250</name>
</gene>